<keyword evidence="2" id="KW-1185">Reference proteome</keyword>
<evidence type="ECO:0000313" key="2">
    <source>
        <dbReference type="Proteomes" id="UP000030645"/>
    </source>
</evidence>
<proteinExistence type="predicted"/>
<dbReference type="EMBL" id="KE344736">
    <property type="protein sequence ID" value="EXB76820.1"/>
    <property type="molecule type" value="Genomic_DNA"/>
</dbReference>
<reference evidence="2" key="1">
    <citation type="submission" date="2013-01" db="EMBL/GenBank/DDBJ databases">
        <title>Draft Genome Sequence of a Mulberry Tree, Morus notabilis C.K. Schneid.</title>
        <authorList>
            <person name="He N."/>
            <person name="Zhao S."/>
        </authorList>
    </citation>
    <scope>NUCLEOTIDE SEQUENCE</scope>
</reference>
<protein>
    <submittedName>
        <fullName evidence="1">Uncharacterized protein</fullName>
    </submittedName>
</protein>
<name>W9RXX1_9ROSA</name>
<gene>
    <name evidence="1" type="ORF">L484_001244</name>
</gene>
<organism evidence="1 2">
    <name type="scientific">Morus notabilis</name>
    <dbReference type="NCBI Taxonomy" id="981085"/>
    <lineage>
        <taxon>Eukaryota</taxon>
        <taxon>Viridiplantae</taxon>
        <taxon>Streptophyta</taxon>
        <taxon>Embryophyta</taxon>
        <taxon>Tracheophyta</taxon>
        <taxon>Spermatophyta</taxon>
        <taxon>Magnoliopsida</taxon>
        <taxon>eudicotyledons</taxon>
        <taxon>Gunneridae</taxon>
        <taxon>Pentapetalae</taxon>
        <taxon>rosids</taxon>
        <taxon>fabids</taxon>
        <taxon>Rosales</taxon>
        <taxon>Moraceae</taxon>
        <taxon>Moreae</taxon>
        <taxon>Morus</taxon>
    </lineage>
</organism>
<dbReference type="Proteomes" id="UP000030645">
    <property type="component" value="Unassembled WGS sequence"/>
</dbReference>
<dbReference type="AlphaFoldDB" id="W9RXX1"/>
<evidence type="ECO:0000313" key="1">
    <source>
        <dbReference type="EMBL" id="EXB76820.1"/>
    </source>
</evidence>
<sequence>MEEVLKAIVEGEEFGGTQARLFFLFLQEALDPRPLRYFSEWIRSGLGQIRESMDNRQQGKARMSSILVESQKALFIAFHKLSDGNFRSYSAWNKYSTV</sequence>
<accession>W9RXX1</accession>